<evidence type="ECO:0008006" key="5">
    <source>
        <dbReference type="Google" id="ProtNLM"/>
    </source>
</evidence>
<keyword evidence="2" id="KW-0732">Signal</keyword>
<accession>A0A2T7WUZ6</accession>
<comment type="caution">
    <text evidence="3">The sequence shown here is derived from an EMBL/GenBank/DDBJ whole genome shotgun (WGS) entry which is preliminary data.</text>
</comment>
<gene>
    <name evidence="3" type="ORF">DC432_04500</name>
</gene>
<evidence type="ECO:0000313" key="3">
    <source>
        <dbReference type="EMBL" id="PVE77730.1"/>
    </source>
</evidence>
<dbReference type="EMBL" id="QDFT01000007">
    <property type="protein sequence ID" value="PVE77730.1"/>
    <property type="molecule type" value="Genomic_DNA"/>
</dbReference>
<dbReference type="RefSeq" id="WP_116536860.1">
    <property type="nucleotide sequence ID" value="NZ_JAQDQE010000002.1"/>
</dbReference>
<feature type="chain" id="PRO_5038764330" description="Nitrate ABC transporter substrate-binding protein" evidence="2">
    <location>
        <begin position="39"/>
        <end position="208"/>
    </location>
</feature>
<sequence>MTVTRGCHAPALLTGRRRTAKRAPLAAALVTAAAVALAGCAASATPDAAPSVAPTAEGPTIAAPDTTATPKSGTEALEPTCENIIPQATADDFTSLGWTFQSEPFRIGANALDDGIQCKWGDTKIASDRVQIFGWAPIDAADAAQAQKDLVAAGWKVEKADEGTYVTENPEWLGGRGVDGYGLTYLFGDGWVKLADTKQSLVLVEGPQ</sequence>
<dbReference type="Proteomes" id="UP000244649">
    <property type="component" value="Unassembled WGS sequence"/>
</dbReference>
<evidence type="ECO:0000313" key="4">
    <source>
        <dbReference type="Proteomes" id="UP000244649"/>
    </source>
</evidence>
<organism evidence="3 4">
    <name type="scientific">Microbacterium testaceum</name>
    <name type="common">Aureobacterium testaceum</name>
    <name type="synonym">Brevibacterium testaceum</name>
    <dbReference type="NCBI Taxonomy" id="2033"/>
    <lineage>
        <taxon>Bacteria</taxon>
        <taxon>Bacillati</taxon>
        <taxon>Actinomycetota</taxon>
        <taxon>Actinomycetes</taxon>
        <taxon>Micrococcales</taxon>
        <taxon>Microbacteriaceae</taxon>
        <taxon>Microbacterium</taxon>
    </lineage>
</organism>
<feature type="region of interest" description="Disordered" evidence="1">
    <location>
        <begin position="47"/>
        <end position="75"/>
    </location>
</feature>
<dbReference type="AlphaFoldDB" id="A0A2T7WUZ6"/>
<proteinExistence type="predicted"/>
<evidence type="ECO:0000256" key="2">
    <source>
        <dbReference type="SAM" id="SignalP"/>
    </source>
</evidence>
<reference evidence="3 4" key="1">
    <citation type="submission" date="2018-04" db="EMBL/GenBank/DDBJ databases">
        <authorList>
            <person name="Go L.Y."/>
            <person name="Mitchell J.A."/>
        </authorList>
    </citation>
    <scope>NUCLEOTIDE SEQUENCE [LARGE SCALE GENOMIC DNA]</scope>
    <source>
        <strain evidence="3 4">TPD7010</strain>
    </source>
</reference>
<feature type="compositionally biased region" description="Low complexity" evidence="1">
    <location>
        <begin position="59"/>
        <end position="70"/>
    </location>
</feature>
<protein>
    <recommendedName>
        <fullName evidence="5">Nitrate ABC transporter substrate-binding protein</fullName>
    </recommendedName>
</protein>
<evidence type="ECO:0000256" key="1">
    <source>
        <dbReference type="SAM" id="MobiDB-lite"/>
    </source>
</evidence>
<name>A0A2T7WUZ6_MICTE</name>
<feature type="signal peptide" evidence="2">
    <location>
        <begin position="1"/>
        <end position="38"/>
    </location>
</feature>